<proteinExistence type="predicted"/>
<protein>
    <recommendedName>
        <fullName evidence="3">Lipocalin-like protein</fullName>
    </recommendedName>
</protein>
<dbReference type="RefSeq" id="WP_076733702.1">
    <property type="nucleotide sequence ID" value="NZ_CP019352.1"/>
</dbReference>
<reference evidence="1 2" key="1">
    <citation type="submission" date="2017-01" db="EMBL/GenBank/DDBJ databases">
        <title>Complete genome of Lacinutrix venerupis DOK2-8 isolated from seawater in Dokdo.</title>
        <authorList>
            <person name="Chi W.-J."/>
            <person name="Kim J.H."/>
        </authorList>
    </citation>
    <scope>NUCLEOTIDE SEQUENCE [LARGE SCALE GENOMIC DNA]</scope>
    <source>
        <strain evidence="1 2">DOK2-8</strain>
    </source>
</reference>
<evidence type="ECO:0008006" key="3">
    <source>
        <dbReference type="Google" id="ProtNLM"/>
    </source>
</evidence>
<accession>A0AAC9LPX7</accession>
<gene>
    <name evidence="1" type="ORF">BWR22_10890</name>
</gene>
<sequence>MKKILFIILLTTIFSCSKNPENLVQYIDGYWEIESVTLSNGDKKEYKINQTVDYILVNDSLKGFRKKMKPRFDGKYETSKDTETFQIKIENDSLNLYYSTKYANWKETILMANENRLKIANKRNDVYLYKRFTPININQ</sequence>
<organism evidence="1 2">
    <name type="scientific">Lacinutrix venerupis</name>
    <dbReference type="NCBI Taxonomy" id="1486034"/>
    <lineage>
        <taxon>Bacteria</taxon>
        <taxon>Pseudomonadati</taxon>
        <taxon>Bacteroidota</taxon>
        <taxon>Flavobacteriia</taxon>
        <taxon>Flavobacteriales</taxon>
        <taxon>Flavobacteriaceae</taxon>
        <taxon>Lacinutrix</taxon>
    </lineage>
</organism>
<dbReference type="Proteomes" id="UP000187506">
    <property type="component" value="Chromosome"/>
</dbReference>
<evidence type="ECO:0000313" key="1">
    <source>
        <dbReference type="EMBL" id="APY00797.1"/>
    </source>
</evidence>
<keyword evidence="2" id="KW-1185">Reference proteome</keyword>
<name>A0AAC9LPX7_9FLAO</name>
<dbReference type="EMBL" id="CP019352">
    <property type="protein sequence ID" value="APY00797.1"/>
    <property type="molecule type" value="Genomic_DNA"/>
</dbReference>
<evidence type="ECO:0000313" key="2">
    <source>
        <dbReference type="Proteomes" id="UP000187506"/>
    </source>
</evidence>
<dbReference type="AlphaFoldDB" id="A0AAC9LPX7"/>
<dbReference type="PROSITE" id="PS51257">
    <property type="entry name" value="PROKAR_LIPOPROTEIN"/>
    <property type="match status" value="1"/>
</dbReference>
<dbReference type="KEGG" id="lvn:BWR22_10890"/>